<keyword evidence="4" id="KW-1185">Reference proteome</keyword>
<sequence length="368" mass="39138">MFKFRKAAIGLGLATLLCGVAASAQAAITITDVSGQTVTLEKPAERIVLGEGRDIVGLALIEKDPSANVVGWMGEFRKSDPATYEQFKAKFPKLETIPRLGVTDADSFSAEKALALHPDVAIFGIAGHGPGEHDPAVEQLRAAGIPVIFVDFRIHPLKNTVPSMIVLGQVTGHEAEAKSYTDFYEQHLKRISDALAKPHSEPKVFLEMLEGIRPCCHTAGKGNLGDFVAFAGGHNIGADVLPGPLGELNLEYVIQQNPAVYVATGSSSGQPGRVAIGTGIDAAKAQATLADELKRPGISTLAAVTDGSAHSLWHNFYNMPTNIVAIDALAKWIHPELFPDLDPAKTMDEINARFLALPLKGTYAASLH</sequence>
<evidence type="ECO:0000259" key="2">
    <source>
        <dbReference type="PROSITE" id="PS50983"/>
    </source>
</evidence>
<dbReference type="CDD" id="cd01139">
    <property type="entry name" value="TroA_f"/>
    <property type="match status" value="1"/>
</dbReference>
<evidence type="ECO:0000256" key="1">
    <source>
        <dbReference type="SAM" id="SignalP"/>
    </source>
</evidence>
<gene>
    <name evidence="3" type="ORF">SAMN05216548_104231</name>
</gene>
<reference evidence="3 4" key="1">
    <citation type="submission" date="2016-10" db="EMBL/GenBank/DDBJ databases">
        <authorList>
            <person name="de Groot N.N."/>
        </authorList>
    </citation>
    <scope>NUCLEOTIDE SEQUENCE [LARGE SCALE GENOMIC DNA]</scope>
    <source>
        <strain evidence="3 4">A52C2</strain>
    </source>
</reference>
<dbReference type="STRING" id="1855383.SAMN05216548_104231"/>
<feature type="signal peptide" evidence="1">
    <location>
        <begin position="1"/>
        <end position="26"/>
    </location>
</feature>
<dbReference type="Gene3D" id="3.40.50.1980">
    <property type="entry name" value="Nitrogenase molybdenum iron protein domain"/>
    <property type="match status" value="2"/>
</dbReference>
<dbReference type="EMBL" id="FOFG01000004">
    <property type="protein sequence ID" value="SEQ42194.1"/>
    <property type="molecule type" value="Genomic_DNA"/>
</dbReference>
<protein>
    <submittedName>
        <fullName evidence="3">Iron complex transport system substrate-binding protein</fullName>
    </submittedName>
</protein>
<dbReference type="RefSeq" id="WP_092496092.1">
    <property type="nucleotide sequence ID" value="NZ_FOFG01000004.1"/>
</dbReference>
<proteinExistence type="predicted"/>
<dbReference type="AlphaFoldDB" id="A0A1H9FWG6"/>
<keyword evidence="1" id="KW-0732">Signal</keyword>
<name>A0A1H9FWG6_9HYPH</name>
<accession>A0A1H9FWG6</accession>
<dbReference type="PANTHER" id="PTHR30535:SF34">
    <property type="entry name" value="MOLYBDATE-BINDING PROTEIN MOLA"/>
    <property type="match status" value="1"/>
</dbReference>
<feature type="domain" description="Fe/B12 periplasmic-binding" evidence="2">
    <location>
        <begin position="36"/>
        <end position="341"/>
    </location>
</feature>
<dbReference type="PANTHER" id="PTHR30535">
    <property type="entry name" value="VITAMIN B12-BINDING PROTEIN"/>
    <property type="match status" value="1"/>
</dbReference>
<dbReference type="InterPro" id="IPR050902">
    <property type="entry name" value="ABC_Transporter_SBP"/>
</dbReference>
<dbReference type="OrthoDB" id="9775594at2"/>
<dbReference type="InterPro" id="IPR002491">
    <property type="entry name" value="ABC_transptr_periplasmic_BD"/>
</dbReference>
<evidence type="ECO:0000313" key="4">
    <source>
        <dbReference type="Proteomes" id="UP000199647"/>
    </source>
</evidence>
<dbReference type="SUPFAM" id="SSF53807">
    <property type="entry name" value="Helical backbone' metal receptor"/>
    <property type="match status" value="1"/>
</dbReference>
<evidence type="ECO:0000313" key="3">
    <source>
        <dbReference type="EMBL" id="SEQ42194.1"/>
    </source>
</evidence>
<dbReference type="Pfam" id="PF01497">
    <property type="entry name" value="Peripla_BP_2"/>
    <property type="match status" value="1"/>
</dbReference>
<organism evidence="3 4">
    <name type="scientific">Faunimonas pinastri</name>
    <dbReference type="NCBI Taxonomy" id="1855383"/>
    <lineage>
        <taxon>Bacteria</taxon>
        <taxon>Pseudomonadati</taxon>
        <taxon>Pseudomonadota</taxon>
        <taxon>Alphaproteobacteria</taxon>
        <taxon>Hyphomicrobiales</taxon>
        <taxon>Afifellaceae</taxon>
        <taxon>Faunimonas</taxon>
    </lineage>
</organism>
<dbReference type="PROSITE" id="PS50983">
    <property type="entry name" value="FE_B12_PBP"/>
    <property type="match status" value="1"/>
</dbReference>
<feature type="chain" id="PRO_5011738069" evidence="1">
    <location>
        <begin position="27"/>
        <end position="368"/>
    </location>
</feature>
<dbReference type="Proteomes" id="UP000199647">
    <property type="component" value="Unassembled WGS sequence"/>
</dbReference>